<gene>
    <name evidence="2" type="ORF">BC936DRAFT_143400</name>
</gene>
<feature type="compositionally biased region" description="Basic and acidic residues" evidence="1">
    <location>
        <begin position="66"/>
        <end position="80"/>
    </location>
</feature>
<evidence type="ECO:0000313" key="3">
    <source>
        <dbReference type="Proteomes" id="UP000268093"/>
    </source>
</evidence>
<accession>A0A433DDV9</accession>
<organism evidence="2 3">
    <name type="scientific">Jimgerdemannia flammicorona</name>
    <dbReference type="NCBI Taxonomy" id="994334"/>
    <lineage>
        <taxon>Eukaryota</taxon>
        <taxon>Fungi</taxon>
        <taxon>Fungi incertae sedis</taxon>
        <taxon>Mucoromycota</taxon>
        <taxon>Mucoromycotina</taxon>
        <taxon>Endogonomycetes</taxon>
        <taxon>Endogonales</taxon>
        <taxon>Endogonaceae</taxon>
        <taxon>Jimgerdemannia</taxon>
    </lineage>
</organism>
<dbReference type="EMBL" id="RBNI01002666">
    <property type="protein sequence ID" value="RUP49042.1"/>
    <property type="molecule type" value="Genomic_DNA"/>
</dbReference>
<name>A0A433DDV9_9FUNG</name>
<comment type="caution">
    <text evidence="2">The sequence shown here is derived from an EMBL/GenBank/DDBJ whole genome shotgun (WGS) entry which is preliminary data.</text>
</comment>
<protein>
    <submittedName>
        <fullName evidence="2">Uncharacterized protein</fullName>
    </submittedName>
</protein>
<evidence type="ECO:0000256" key="1">
    <source>
        <dbReference type="SAM" id="MobiDB-lite"/>
    </source>
</evidence>
<dbReference type="AlphaFoldDB" id="A0A433DDV9"/>
<proteinExistence type="predicted"/>
<feature type="region of interest" description="Disordered" evidence="1">
    <location>
        <begin position="66"/>
        <end position="124"/>
    </location>
</feature>
<keyword evidence="3" id="KW-1185">Reference proteome</keyword>
<sequence length="124" mass="13950">MRGLRHQLLFTSFSKRQNWKNVVATSIWVDHQESLLKTSAENISRTATSAAAEAYYAQKHEIFKRPNADVNTDKDTDGVRPSDSFGAKIMGDNVGEEILDGLQQPSKRLRREETPELTNSSGKE</sequence>
<reference evidence="2 3" key="1">
    <citation type="journal article" date="2018" name="New Phytol.">
        <title>Phylogenomics of Endogonaceae and evolution of mycorrhizas within Mucoromycota.</title>
        <authorList>
            <person name="Chang Y."/>
            <person name="Desiro A."/>
            <person name="Na H."/>
            <person name="Sandor L."/>
            <person name="Lipzen A."/>
            <person name="Clum A."/>
            <person name="Barry K."/>
            <person name="Grigoriev I.V."/>
            <person name="Martin F.M."/>
            <person name="Stajich J.E."/>
            <person name="Smith M.E."/>
            <person name="Bonito G."/>
            <person name="Spatafora J.W."/>
        </authorList>
    </citation>
    <scope>NUCLEOTIDE SEQUENCE [LARGE SCALE GENOMIC DNA]</scope>
    <source>
        <strain evidence="2 3">GMNB39</strain>
    </source>
</reference>
<evidence type="ECO:0000313" key="2">
    <source>
        <dbReference type="EMBL" id="RUP49042.1"/>
    </source>
</evidence>
<dbReference type="Proteomes" id="UP000268093">
    <property type="component" value="Unassembled WGS sequence"/>
</dbReference>
<feature type="non-terminal residue" evidence="2">
    <location>
        <position position="124"/>
    </location>
</feature>